<evidence type="ECO:0000256" key="6">
    <source>
        <dbReference type="SAM" id="SignalP"/>
    </source>
</evidence>
<evidence type="ECO:0000313" key="7">
    <source>
        <dbReference type="EnsemblProtists" id="PYU1_T013488"/>
    </source>
</evidence>
<dbReference type="PANTHER" id="PTHR10353">
    <property type="entry name" value="GLYCOSYL HYDROLASE"/>
    <property type="match status" value="1"/>
</dbReference>
<dbReference type="GO" id="GO:0005975">
    <property type="term" value="P:carbohydrate metabolic process"/>
    <property type="evidence" value="ECO:0007669"/>
    <property type="project" value="InterPro"/>
</dbReference>
<dbReference type="OMA" id="WFRKMIK"/>
<keyword evidence="5" id="KW-0472">Membrane</keyword>
<dbReference type="HOGENOM" id="CLU_001859_1_3_1"/>
<keyword evidence="5" id="KW-1133">Transmembrane helix</keyword>
<dbReference type="FunFam" id="3.20.20.80:FF:000099">
    <property type="entry name" value="Lactase-phlorizin hydrolase, putative"/>
    <property type="match status" value="1"/>
</dbReference>
<reference evidence="8" key="2">
    <citation type="submission" date="2010-04" db="EMBL/GenBank/DDBJ databases">
        <authorList>
            <person name="Buell R."/>
            <person name="Hamilton J."/>
            <person name="Hostetler J."/>
        </authorList>
    </citation>
    <scope>NUCLEOTIDE SEQUENCE [LARGE SCALE GENOMIC DNA]</scope>
    <source>
        <strain evidence="8">DAOM:BR144</strain>
    </source>
</reference>
<feature type="transmembrane region" description="Helical" evidence="5">
    <location>
        <begin position="556"/>
        <end position="578"/>
    </location>
</feature>
<dbReference type="GO" id="GO:0008422">
    <property type="term" value="F:beta-glucosidase activity"/>
    <property type="evidence" value="ECO:0007669"/>
    <property type="project" value="TreeGrafter"/>
</dbReference>
<name>K3X8D9_GLOUD</name>
<dbReference type="AlphaFoldDB" id="K3X8D9"/>
<dbReference type="InterPro" id="IPR033132">
    <property type="entry name" value="GH_1_N_CS"/>
</dbReference>
<dbReference type="EMBL" id="GL376593">
    <property type="status" value="NOT_ANNOTATED_CDS"/>
    <property type="molecule type" value="Genomic_DNA"/>
</dbReference>
<keyword evidence="5" id="KW-0812">Transmembrane</keyword>
<evidence type="ECO:0000313" key="8">
    <source>
        <dbReference type="Proteomes" id="UP000019132"/>
    </source>
</evidence>
<evidence type="ECO:0000256" key="2">
    <source>
        <dbReference type="ARBA" id="ARBA00022801"/>
    </source>
</evidence>
<reference evidence="7" key="3">
    <citation type="submission" date="2015-02" db="UniProtKB">
        <authorList>
            <consortium name="EnsemblProtists"/>
        </authorList>
    </citation>
    <scope>IDENTIFICATION</scope>
    <source>
        <strain evidence="7">DAOM BR144</strain>
    </source>
</reference>
<dbReference type="PRINTS" id="PR00131">
    <property type="entry name" value="GLHYDRLASE1"/>
</dbReference>
<evidence type="ECO:0000256" key="5">
    <source>
        <dbReference type="SAM" id="Phobius"/>
    </source>
</evidence>
<dbReference type="InParanoid" id="K3X8D9"/>
<dbReference type="InterPro" id="IPR001360">
    <property type="entry name" value="Glyco_hydro_1"/>
</dbReference>
<feature type="chain" id="PRO_5003868503" description="Beta-glucosidase" evidence="6">
    <location>
        <begin position="21"/>
        <end position="597"/>
    </location>
</feature>
<comment type="similarity">
    <text evidence="1 4">Belongs to the glycosyl hydrolase 1 family.</text>
</comment>
<keyword evidence="8" id="KW-1185">Reference proteome</keyword>
<dbReference type="Proteomes" id="UP000019132">
    <property type="component" value="Unassembled WGS sequence"/>
</dbReference>
<keyword evidence="2" id="KW-0378">Hydrolase</keyword>
<proteinExistence type="inferred from homology"/>
<dbReference type="STRING" id="431595.K3X8D9"/>
<dbReference type="VEuPathDB" id="FungiDB:PYU1_G013459"/>
<dbReference type="Gene3D" id="3.20.20.80">
    <property type="entry name" value="Glycosidases"/>
    <property type="match status" value="1"/>
</dbReference>
<accession>K3X8D9</accession>
<dbReference type="InterPro" id="IPR017853">
    <property type="entry name" value="GH"/>
</dbReference>
<sequence>MKRLQGILLAAAALLASTHAHEDSNIPGDAADTTTKRCFPDNFLFGSATAAYQVEGAWNETGRTPSIWDDFCRERGLACANVADDFVHRYRDDIQVMKATGLNMFRFSISWSRVMNWDAQTKRMKPNAPGIAFYHALIDELRRNDIVPVLTLYHWDLPSELHRELKPQGWINTDIVDHFLQYAELMFTEYGAKVDYWSTFNEPLSFVAHGYGIGREAPGLTNSKTNAYTVTHNVLLSHGKSVQLFRELKKRSVIHDKARISIVLNHDYAYPLNASDPVDVAAATRKIEFELGWFLTPIVSGEYPAVMRDRAGTNLPEFTPEEAALVKNSYDLLMLNHYSSKLATDCNSKHSTVKCEHQSLGWESDLGIDESRAPEGARLSSKDEDGNYNCKWFTGYSPGYLETIKWMHAKDPQAEILLTENGWCGNESIENMDQLWYYQTYLGEVHKAITELKIPIIGYTAWSFVDNYEWGSFKPRFGLYYVNFTSQTGSKDGYVPKATDLARIPRTAAKWYKKLAETKCLGRFEIDAVPQEEGARVVLSARGAQESAALDTPPPFFYTLAGLVLCIMVALPASVLFVSRRGNVHRTSETTPLMQTQ</sequence>
<evidence type="ECO:0000256" key="3">
    <source>
        <dbReference type="ARBA" id="ARBA00023295"/>
    </source>
</evidence>
<dbReference type="EnsemblProtists" id="PYU1_T013488">
    <property type="protein sequence ID" value="PYU1_T013488"/>
    <property type="gene ID" value="PYU1_G013459"/>
</dbReference>
<dbReference type="Pfam" id="PF00232">
    <property type="entry name" value="Glyco_hydro_1"/>
    <property type="match status" value="1"/>
</dbReference>
<evidence type="ECO:0000256" key="1">
    <source>
        <dbReference type="ARBA" id="ARBA00010838"/>
    </source>
</evidence>
<evidence type="ECO:0008006" key="9">
    <source>
        <dbReference type="Google" id="ProtNLM"/>
    </source>
</evidence>
<dbReference type="eggNOG" id="KOG0626">
    <property type="taxonomic scope" value="Eukaryota"/>
</dbReference>
<protein>
    <recommendedName>
        <fullName evidence="9">Beta-glucosidase</fullName>
    </recommendedName>
</protein>
<dbReference type="PROSITE" id="PS00653">
    <property type="entry name" value="GLYCOSYL_HYDROL_F1_2"/>
    <property type="match status" value="1"/>
</dbReference>
<reference evidence="8" key="1">
    <citation type="journal article" date="2010" name="Genome Biol.">
        <title>Genome sequence of the necrotrophic plant pathogen Pythium ultimum reveals original pathogenicity mechanisms and effector repertoire.</title>
        <authorList>
            <person name="Levesque C.A."/>
            <person name="Brouwer H."/>
            <person name="Cano L."/>
            <person name="Hamilton J.P."/>
            <person name="Holt C."/>
            <person name="Huitema E."/>
            <person name="Raffaele S."/>
            <person name="Robideau G.P."/>
            <person name="Thines M."/>
            <person name="Win J."/>
            <person name="Zerillo M.M."/>
            <person name="Beakes G.W."/>
            <person name="Boore J.L."/>
            <person name="Busam D."/>
            <person name="Dumas B."/>
            <person name="Ferriera S."/>
            <person name="Fuerstenberg S.I."/>
            <person name="Gachon C.M."/>
            <person name="Gaulin E."/>
            <person name="Govers F."/>
            <person name="Grenville-Briggs L."/>
            <person name="Horner N."/>
            <person name="Hostetler J."/>
            <person name="Jiang R.H."/>
            <person name="Johnson J."/>
            <person name="Krajaejun T."/>
            <person name="Lin H."/>
            <person name="Meijer H.J."/>
            <person name="Moore B."/>
            <person name="Morris P."/>
            <person name="Phuntmart V."/>
            <person name="Puiu D."/>
            <person name="Shetty J."/>
            <person name="Stajich J.E."/>
            <person name="Tripathy S."/>
            <person name="Wawra S."/>
            <person name="van West P."/>
            <person name="Whitty B.R."/>
            <person name="Coutinho P.M."/>
            <person name="Henrissat B."/>
            <person name="Martin F."/>
            <person name="Thomas P.D."/>
            <person name="Tyler B.M."/>
            <person name="De Vries R.P."/>
            <person name="Kamoun S."/>
            <person name="Yandell M."/>
            <person name="Tisserat N."/>
            <person name="Buell C.R."/>
        </authorList>
    </citation>
    <scope>NUCLEOTIDE SEQUENCE</scope>
    <source>
        <strain evidence="8">DAOM:BR144</strain>
    </source>
</reference>
<dbReference type="PANTHER" id="PTHR10353:SF36">
    <property type="entry name" value="LP05116P"/>
    <property type="match status" value="1"/>
</dbReference>
<organism evidence="7 8">
    <name type="scientific">Globisporangium ultimum (strain ATCC 200006 / CBS 805.95 / DAOM BR144)</name>
    <name type="common">Pythium ultimum</name>
    <dbReference type="NCBI Taxonomy" id="431595"/>
    <lineage>
        <taxon>Eukaryota</taxon>
        <taxon>Sar</taxon>
        <taxon>Stramenopiles</taxon>
        <taxon>Oomycota</taxon>
        <taxon>Peronosporomycetes</taxon>
        <taxon>Pythiales</taxon>
        <taxon>Pythiaceae</taxon>
        <taxon>Globisporangium</taxon>
    </lineage>
</organism>
<keyword evidence="3" id="KW-0326">Glycosidase</keyword>
<dbReference type="SUPFAM" id="SSF51445">
    <property type="entry name" value="(Trans)glycosidases"/>
    <property type="match status" value="1"/>
</dbReference>
<evidence type="ECO:0000256" key="4">
    <source>
        <dbReference type="RuleBase" id="RU003690"/>
    </source>
</evidence>
<keyword evidence="6" id="KW-0732">Signal</keyword>
<feature type="signal peptide" evidence="6">
    <location>
        <begin position="1"/>
        <end position="20"/>
    </location>
</feature>